<dbReference type="PRINTS" id="PR00412">
    <property type="entry name" value="EPOXHYDRLASE"/>
</dbReference>
<dbReference type="Proteomes" id="UP000301751">
    <property type="component" value="Unassembled WGS sequence"/>
</dbReference>
<feature type="domain" description="AB hydrolase-1" evidence="3">
    <location>
        <begin position="130"/>
        <end position="365"/>
    </location>
</feature>
<feature type="compositionally biased region" description="Low complexity" evidence="2">
    <location>
        <begin position="8"/>
        <end position="24"/>
    </location>
</feature>
<protein>
    <recommendedName>
        <fullName evidence="3">AB hydrolase-1 domain-containing protein</fullName>
    </recommendedName>
</protein>
<dbReference type="Gene3D" id="3.40.50.1820">
    <property type="entry name" value="alpha/beta hydrolase"/>
    <property type="match status" value="1"/>
</dbReference>
<comment type="caution">
    <text evidence="4">The sequence shown here is derived from an EMBL/GenBank/DDBJ whole genome shotgun (WGS) entry which is preliminary data.</text>
</comment>
<name>A0A480AX51_9BURK</name>
<dbReference type="InterPro" id="IPR000639">
    <property type="entry name" value="Epox_hydrolase-like"/>
</dbReference>
<evidence type="ECO:0000256" key="2">
    <source>
        <dbReference type="SAM" id="MobiDB-lite"/>
    </source>
</evidence>
<dbReference type="PRINTS" id="PR00111">
    <property type="entry name" value="ABHYDROLASE"/>
</dbReference>
<dbReference type="InterPro" id="IPR000073">
    <property type="entry name" value="AB_hydrolase_1"/>
</dbReference>
<gene>
    <name evidence="4" type="ORF">AQPW35_37480</name>
</gene>
<dbReference type="Pfam" id="PF00561">
    <property type="entry name" value="Abhydrolase_1"/>
    <property type="match status" value="1"/>
</dbReference>
<dbReference type="GO" id="GO:0003824">
    <property type="term" value="F:catalytic activity"/>
    <property type="evidence" value="ECO:0007669"/>
    <property type="project" value="InterPro"/>
</dbReference>
<dbReference type="InterPro" id="IPR050471">
    <property type="entry name" value="AB_hydrolase"/>
</dbReference>
<dbReference type="FunFam" id="3.40.50.1820:FF:000205">
    <property type="entry name" value="Non-haem bromoperoxidase BPO-A2"/>
    <property type="match status" value="1"/>
</dbReference>
<comment type="similarity">
    <text evidence="1">Belongs to the AB hydrolase superfamily. Bacterial non-heme haloperoxidase / perhydrolase family.</text>
</comment>
<keyword evidence="5" id="KW-1185">Reference proteome</keyword>
<accession>A0A480AX51</accession>
<dbReference type="EMBL" id="BJCL01000010">
    <property type="protein sequence ID" value="GCL64667.1"/>
    <property type="molecule type" value="Genomic_DNA"/>
</dbReference>
<evidence type="ECO:0000313" key="5">
    <source>
        <dbReference type="Proteomes" id="UP000301751"/>
    </source>
</evidence>
<evidence type="ECO:0000259" key="3">
    <source>
        <dbReference type="Pfam" id="PF00561"/>
    </source>
</evidence>
<dbReference type="PANTHER" id="PTHR43433:SF4">
    <property type="entry name" value="NON-HEME CHLOROPEROXIDASE-RELATED"/>
    <property type="match status" value="1"/>
</dbReference>
<dbReference type="PANTHER" id="PTHR43433">
    <property type="entry name" value="HYDROLASE, ALPHA/BETA FOLD FAMILY PROTEIN"/>
    <property type="match status" value="1"/>
</dbReference>
<evidence type="ECO:0000256" key="1">
    <source>
        <dbReference type="ARBA" id="ARBA00038128"/>
    </source>
</evidence>
<evidence type="ECO:0000313" key="4">
    <source>
        <dbReference type="EMBL" id="GCL64667.1"/>
    </source>
</evidence>
<organism evidence="4 5">
    <name type="scientific">Pseudaquabacterium pictum</name>
    <dbReference type="NCBI Taxonomy" id="2315236"/>
    <lineage>
        <taxon>Bacteria</taxon>
        <taxon>Pseudomonadati</taxon>
        <taxon>Pseudomonadota</taxon>
        <taxon>Betaproteobacteria</taxon>
        <taxon>Burkholderiales</taxon>
        <taxon>Sphaerotilaceae</taxon>
        <taxon>Pseudaquabacterium</taxon>
    </lineage>
</organism>
<dbReference type="RefSeq" id="WP_228027179.1">
    <property type="nucleotide sequence ID" value="NZ_BJCL01000010.1"/>
</dbReference>
<dbReference type="InterPro" id="IPR029058">
    <property type="entry name" value="AB_hydrolase_fold"/>
</dbReference>
<sequence length="381" mass="38589">MTDTTLRPPQAAPADPDLAAQAQPGHGIPSQDPDPAAQVPLPPDEAERESHSVMAGGGMVGGAAIGVGLGLAVAGPVGAVVGASLGAMAGALGGAAAGSMGSPPTSAAAAAAPTDAVHLHIEDSGGSGRPVVLVHGWPLSAAAWAAQVPALQAAGYRVVAYDRRGFGRSDKPASGYDYDTLADDLQRVMDQCGLQDATLVGFSMGGGEVARYVTRHGESRLRSVVFAAAVTPCLMQSADNPDGPLTPAQAQQKSAAFERDRSAYFDQFATAFFSADGVLQVSAAQRQEAIALCAQAAPHAALACMAAFANTDFRDDLRALTVPVLVLHGGSDAVVPFEGSGQRTHRAVAHSRLVCVPGAPHGLNVSHAPAFNDALLTFLQA</sequence>
<dbReference type="SUPFAM" id="SSF53474">
    <property type="entry name" value="alpha/beta-Hydrolases"/>
    <property type="match status" value="1"/>
</dbReference>
<proteinExistence type="inferred from homology"/>
<reference evidence="5" key="1">
    <citation type="submission" date="2019-03" db="EMBL/GenBank/DDBJ databases">
        <title>Aquabacterium pictum sp.nov., the first bacteriochlorophyll a-containing freshwater bacterium in the genus Aquabacterium of the class Betaproteobacteria.</title>
        <authorList>
            <person name="Hirose S."/>
            <person name="Tank M."/>
            <person name="Hara E."/>
            <person name="Tamaki H."/>
            <person name="Takaichi S."/>
            <person name="Haruta S."/>
            <person name="Hanada S."/>
        </authorList>
    </citation>
    <scope>NUCLEOTIDE SEQUENCE [LARGE SCALE GENOMIC DNA]</scope>
    <source>
        <strain evidence="5">W35</strain>
    </source>
</reference>
<feature type="region of interest" description="Disordered" evidence="2">
    <location>
        <begin position="1"/>
        <end position="51"/>
    </location>
</feature>
<dbReference type="AlphaFoldDB" id="A0A480AX51"/>